<sequence>MKEYERLSKRITFSLSDVTAITGNESTSTSLISRWLKKKYLVRIRKDLYTCIDLTTGDVIANKYQIATAINEGSYVAYHTAFELHGMANQVYNMVYVSSSKRFNTFEFMGITYKYIKSDFDDGVIEVRNTEGIKVTDVERTYIDSVNLVSKIGGIEELINITESLERLDKKKLMKYLDLYDKKVLYQKTGYFLENHYMGEKLGNDFFEICKEKSGNSVRYLLGGCEGRFNDRWNLVIPEEYTLKSDGQGEPDEYI</sequence>
<accession>A0ABS2MTF4</accession>
<keyword evidence="2" id="KW-1185">Reference proteome</keyword>
<protein>
    <submittedName>
        <fullName evidence="1">Transcriptional regulator of viral defense system</fullName>
    </submittedName>
</protein>
<organism evidence="1 2">
    <name type="scientific">Fusibacter tunisiensis</name>
    <dbReference type="NCBI Taxonomy" id="1008308"/>
    <lineage>
        <taxon>Bacteria</taxon>
        <taxon>Bacillati</taxon>
        <taxon>Bacillota</taxon>
        <taxon>Clostridia</taxon>
        <taxon>Eubacteriales</taxon>
        <taxon>Eubacteriales Family XII. Incertae Sedis</taxon>
        <taxon>Fusibacter</taxon>
    </lineage>
</organism>
<proteinExistence type="predicted"/>
<dbReference type="RefSeq" id="WP_204665146.1">
    <property type="nucleotide sequence ID" value="NZ_JAFBDT010000027.1"/>
</dbReference>
<comment type="caution">
    <text evidence="1">The sequence shown here is derived from an EMBL/GenBank/DDBJ whole genome shotgun (WGS) entry which is preliminary data.</text>
</comment>
<evidence type="ECO:0000313" key="1">
    <source>
        <dbReference type="EMBL" id="MBM7562721.1"/>
    </source>
</evidence>
<gene>
    <name evidence="1" type="ORF">JOC49_002282</name>
</gene>
<reference evidence="1 2" key="1">
    <citation type="submission" date="2021-01" db="EMBL/GenBank/DDBJ databases">
        <title>Genomic Encyclopedia of Type Strains, Phase IV (KMG-IV): sequencing the most valuable type-strain genomes for metagenomic binning, comparative biology and taxonomic classification.</title>
        <authorList>
            <person name="Goeker M."/>
        </authorList>
    </citation>
    <scope>NUCLEOTIDE SEQUENCE [LARGE SCALE GENOMIC DNA]</scope>
    <source>
        <strain evidence="1 2">DSM 24436</strain>
    </source>
</reference>
<dbReference type="EMBL" id="JAFBDT010000027">
    <property type="protein sequence ID" value="MBM7562721.1"/>
    <property type="molecule type" value="Genomic_DNA"/>
</dbReference>
<evidence type="ECO:0000313" key="2">
    <source>
        <dbReference type="Proteomes" id="UP000767854"/>
    </source>
</evidence>
<dbReference type="Proteomes" id="UP000767854">
    <property type="component" value="Unassembled WGS sequence"/>
</dbReference>
<name>A0ABS2MTF4_9FIRM</name>